<dbReference type="EMBL" id="CAJVCH010550412">
    <property type="protein sequence ID" value="CAG7829175.1"/>
    <property type="molecule type" value="Genomic_DNA"/>
</dbReference>
<protein>
    <submittedName>
        <fullName evidence="2">Uncharacterized protein</fullName>
    </submittedName>
</protein>
<comment type="caution">
    <text evidence="2">The sequence shown here is derived from an EMBL/GenBank/DDBJ whole genome shotgun (WGS) entry which is preliminary data.</text>
</comment>
<dbReference type="Proteomes" id="UP000708208">
    <property type="component" value="Unassembled WGS sequence"/>
</dbReference>
<dbReference type="OrthoDB" id="6366728at2759"/>
<proteinExistence type="predicted"/>
<feature type="transmembrane region" description="Helical" evidence="1">
    <location>
        <begin position="56"/>
        <end position="79"/>
    </location>
</feature>
<accession>A0A8J2LV18</accession>
<evidence type="ECO:0000313" key="3">
    <source>
        <dbReference type="Proteomes" id="UP000708208"/>
    </source>
</evidence>
<sequence length="287" mass="33268">MLTFLVTGVAAAGFFLITRSKQMSYDFEIPEEHLEGLKTVPKILALGRLYIFMGDLLIITAFTFAFVFILIFGCILVLVQYHVCLVLLKEFQKLDIVEVSYVDTVLAPVEYIDKRIQNEMPECPDFPRLFQNMKYLFEIYGVIGGWYVIGISFFAVTEIINNWSSFINKGFELDEYFQTIIEGVVLILILATFGEFLQVEIEKSIEKIADAMGTIKCKNENHFQKLLLWSDWFLQWKWRPNARHLFEVNHTMIPAAIGTVLTYFIFMFQLRTSEIEGKKIPSNTTLQ</sequence>
<organism evidence="2 3">
    <name type="scientific">Allacma fusca</name>
    <dbReference type="NCBI Taxonomy" id="39272"/>
    <lineage>
        <taxon>Eukaryota</taxon>
        <taxon>Metazoa</taxon>
        <taxon>Ecdysozoa</taxon>
        <taxon>Arthropoda</taxon>
        <taxon>Hexapoda</taxon>
        <taxon>Collembola</taxon>
        <taxon>Symphypleona</taxon>
        <taxon>Sminthuridae</taxon>
        <taxon>Allacma</taxon>
    </lineage>
</organism>
<name>A0A8J2LV18_9HEXA</name>
<feature type="transmembrane region" description="Helical" evidence="1">
    <location>
        <begin position="176"/>
        <end position="197"/>
    </location>
</feature>
<keyword evidence="1" id="KW-1133">Transmembrane helix</keyword>
<evidence type="ECO:0000313" key="2">
    <source>
        <dbReference type="EMBL" id="CAG7829175.1"/>
    </source>
</evidence>
<keyword evidence="1" id="KW-0812">Transmembrane</keyword>
<dbReference type="AlphaFoldDB" id="A0A8J2LV18"/>
<evidence type="ECO:0000256" key="1">
    <source>
        <dbReference type="SAM" id="Phobius"/>
    </source>
</evidence>
<keyword evidence="3" id="KW-1185">Reference proteome</keyword>
<gene>
    <name evidence="2" type="ORF">AFUS01_LOCUS39050</name>
</gene>
<keyword evidence="1" id="KW-0472">Membrane</keyword>
<feature type="transmembrane region" description="Helical" evidence="1">
    <location>
        <begin position="135"/>
        <end position="156"/>
    </location>
</feature>
<reference evidence="2" key="1">
    <citation type="submission" date="2021-06" db="EMBL/GenBank/DDBJ databases">
        <authorList>
            <person name="Hodson N. C."/>
            <person name="Mongue J. A."/>
            <person name="Jaron S. K."/>
        </authorList>
    </citation>
    <scope>NUCLEOTIDE SEQUENCE</scope>
</reference>